<evidence type="ECO:0000259" key="3">
    <source>
        <dbReference type="Pfam" id="PF03168"/>
    </source>
</evidence>
<dbReference type="PANTHER" id="PTHR31852">
    <property type="entry name" value="LATE EMBRYOGENESIS ABUNDANT (LEA) HYDROXYPROLINE-RICH GLYCOPROTEIN FAMILY"/>
    <property type="match status" value="1"/>
</dbReference>
<proteinExistence type="predicted"/>
<dbReference type="EMBL" id="JBBWWQ010000015">
    <property type="protein sequence ID" value="KAK8928639.1"/>
    <property type="molecule type" value="Genomic_DNA"/>
</dbReference>
<dbReference type="Gene3D" id="2.60.40.1820">
    <property type="match status" value="1"/>
</dbReference>
<dbReference type="Pfam" id="PF03168">
    <property type="entry name" value="LEA_2"/>
    <property type="match status" value="1"/>
</dbReference>
<evidence type="ECO:0000256" key="2">
    <source>
        <dbReference type="SAM" id="Phobius"/>
    </source>
</evidence>
<gene>
    <name evidence="4" type="ORF">KSP39_PZI017627</name>
</gene>
<evidence type="ECO:0000256" key="1">
    <source>
        <dbReference type="SAM" id="MobiDB-lite"/>
    </source>
</evidence>
<keyword evidence="5" id="KW-1185">Reference proteome</keyword>
<dbReference type="SUPFAM" id="SSF117070">
    <property type="entry name" value="LEA14-like"/>
    <property type="match status" value="1"/>
</dbReference>
<dbReference type="InterPro" id="IPR004864">
    <property type="entry name" value="LEA_2"/>
</dbReference>
<feature type="transmembrane region" description="Helical" evidence="2">
    <location>
        <begin position="98"/>
        <end position="117"/>
    </location>
</feature>
<keyword evidence="2" id="KW-0812">Transmembrane</keyword>
<dbReference type="AlphaFoldDB" id="A0AAP0B558"/>
<dbReference type="Proteomes" id="UP001418222">
    <property type="component" value="Unassembled WGS sequence"/>
</dbReference>
<protein>
    <recommendedName>
        <fullName evidence="3">Late embryogenesis abundant protein LEA-2 subgroup domain-containing protein</fullName>
    </recommendedName>
</protein>
<keyword evidence="2" id="KW-0472">Membrane</keyword>
<dbReference type="InterPro" id="IPR055301">
    <property type="entry name" value="Lea14-like_2"/>
</dbReference>
<keyword evidence="2" id="KW-1133">Transmembrane helix</keyword>
<feature type="compositionally biased region" description="Low complexity" evidence="1">
    <location>
        <begin position="236"/>
        <end position="246"/>
    </location>
</feature>
<organism evidence="4 5">
    <name type="scientific">Platanthera zijinensis</name>
    <dbReference type="NCBI Taxonomy" id="2320716"/>
    <lineage>
        <taxon>Eukaryota</taxon>
        <taxon>Viridiplantae</taxon>
        <taxon>Streptophyta</taxon>
        <taxon>Embryophyta</taxon>
        <taxon>Tracheophyta</taxon>
        <taxon>Spermatophyta</taxon>
        <taxon>Magnoliopsida</taxon>
        <taxon>Liliopsida</taxon>
        <taxon>Asparagales</taxon>
        <taxon>Orchidaceae</taxon>
        <taxon>Orchidoideae</taxon>
        <taxon>Orchideae</taxon>
        <taxon>Orchidinae</taxon>
        <taxon>Platanthera</taxon>
    </lineage>
</organism>
<feature type="region of interest" description="Disordered" evidence="1">
    <location>
        <begin position="235"/>
        <end position="254"/>
    </location>
</feature>
<evidence type="ECO:0000313" key="5">
    <source>
        <dbReference type="Proteomes" id="UP001418222"/>
    </source>
</evidence>
<reference evidence="4 5" key="1">
    <citation type="journal article" date="2022" name="Nat. Plants">
        <title>Genomes of leafy and leafless Platanthera orchids illuminate the evolution of mycoheterotrophy.</title>
        <authorList>
            <person name="Li M.H."/>
            <person name="Liu K.W."/>
            <person name="Li Z."/>
            <person name="Lu H.C."/>
            <person name="Ye Q.L."/>
            <person name="Zhang D."/>
            <person name="Wang J.Y."/>
            <person name="Li Y.F."/>
            <person name="Zhong Z.M."/>
            <person name="Liu X."/>
            <person name="Yu X."/>
            <person name="Liu D.K."/>
            <person name="Tu X.D."/>
            <person name="Liu B."/>
            <person name="Hao Y."/>
            <person name="Liao X.Y."/>
            <person name="Jiang Y.T."/>
            <person name="Sun W.H."/>
            <person name="Chen J."/>
            <person name="Chen Y.Q."/>
            <person name="Ai Y."/>
            <person name="Zhai J.W."/>
            <person name="Wu S.S."/>
            <person name="Zhou Z."/>
            <person name="Hsiao Y.Y."/>
            <person name="Wu W.L."/>
            <person name="Chen Y.Y."/>
            <person name="Lin Y.F."/>
            <person name="Hsu J.L."/>
            <person name="Li C.Y."/>
            <person name="Wang Z.W."/>
            <person name="Zhao X."/>
            <person name="Zhong W.Y."/>
            <person name="Ma X.K."/>
            <person name="Ma L."/>
            <person name="Huang J."/>
            <person name="Chen G.Z."/>
            <person name="Huang M.Z."/>
            <person name="Huang L."/>
            <person name="Peng D.H."/>
            <person name="Luo Y.B."/>
            <person name="Zou S.Q."/>
            <person name="Chen S.P."/>
            <person name="Lan S."/>
            <person name="Tsai W.C."/>
            <person name="Van de Peer Y."/>
            <person name="Liu Z.J."/>
        </authorList>
    </citation>
    <scope>NUCLEOTIDE SEQUENCE [LARGE SCALE GENOMIC DNA]</scope>
    <source>
        <strain evidence="4">Lor287</strain>
    </source>
</reference>
<sequence length="254" mass="27775">MPGGGDGARAWRSHSARSREVQPFGGACRFKYQKRTRVINVNELRLKESWSIKKLGFSEFFLRPKCVAASKKRPLLQNGLRQRQAVDPPATLSLPADLLIHLHPLVLLIAILAVTVFRVRDATTTVKSVKLGGFSTGLNIPNLGLDINVTLDLDLTAHNPNRVSFRYGAGTADLLYRGEQVGDAVIPPREIGARSSERMNVSLTIYAAKLIGETALYAEVLSGLIDFQTTTRIPESADSSESLSSSEFEEIGKS</sequence>
<evidence type="ECO:0000313" key="4">
    <source>
        <dbReference type="EMBL" id="KAK8928639.1"/>
    </source>
</evidence>
<comment type="caution">
    <text evidence="4">The sequence shown here is derived from an EMBL/GenBank/DDBJ whole genome shotgun (WGS) entry which is preliminary data.</text>
</comment>
<feature type="domain" description="Late embryogenesis abundant protein LEA-2 subgroup" evidence="3">
    <location>
        <begin position="155"/>
        <end position="213"/>
    </location>
</feature>
<accession>A0AAP0B558</accession>
<name>A0AAP0B558_9ASPA</name>